<sequence>MRMCKECNQEYEEYNEKINAQLNAEWVEKVMEWIPYHNDNSLENIEFLLFRIYGITKDPETDKYIMPDGNLRSFKKPF</sequence>
<dbReference type="Proteomes" id="UP000266861">
    <property type="component" value="Unassembled WGS sequence"/>
</dbReference>
<keyword evidence="2" id="KW-1185">Reference proteome</keyword>
<comment type="caution">
    <text evidence="1">The sequence shown here is derived from an EMBL/GenBank/DDBJ whole genome shotgun (WGS) entry which is preliminary data.</text>
</comment>
<dbReference type="AlphaFoldDB" id="A0A397JJW1"/>
<gene>
    <name evidence="1" type="ORF">Glove_21g67</name>
</gene>
<name>A0A397JJW1_9GLOM</name>
<accession>A0A397JJW1</accession>
<protein>
    <submittedName>
        <fullName evidence="1">Uncharacterized protein</fullName>
    </submittedName>
</protein>
<reference evidence="1 2" key="1">
    <citation type="submission" date="2018-08" db="EMBL/GenBank/DDBJ databases">
        <title>Genome and evolution of the arbuscular mycorrhizal fungus Diversispora epigaea (formerly Glomus versiforme) and its bacterial endosymbionts.</title>
        <authorList>
            <person name="Sun X."/>
            <person name="Fei Z."/>
            <person name="Harrison M."/>
        </authorList>
    </citation>
    <scope>NUCLEOTIDE SEQUENCE [LARGE SCALE GENOMIC DNA]</scope>
    <source>
        <strain evidence="1 2">IT104</strain>
    </source>
</reference>
<proteinExistence type="predicted"/>
<organism evidence="1 2">
    <name type="scientific">Diversispora epigaea</name>
    <dbReference type="NCBI Taxonomy" id="1348612"/>
    <lineage>
        <taxon>Eukaryota</taxon>
        <taxon>Fungi</taxon>
        <taxon>Fungi incertae sedis</taxon>
        <taxon>Mucoromycota</taxon>
        <taxon>Glomeromycotina</taxon>
        <taxon>Glomeromycetes</taxon>
        <taxon>Diversisporales</taxon>
        <taxon>Diversisporaceae</taxon>
        <taxon>Diversispora</taxon>
    </lineage>
</organism>
<dbReference type="EMBL" id="PQFF01000019">
    <property type="protein sequence ID" value="RHZ88649.1"/>
    <property type="molecule type" value="Genomic_DNA"/>
</dbReference>
<evidence type="ECO:0000313" key="2">
    <source>
        <dbReference type="Proteomes" id="UP000266861"/>
    </source>
</evidence>
<dbReference type="OrthoDB" id="26722at2759"/>
<evidence type="ECO:0000313" key="1">
    <source>
        <dbReference type="EMBL" id="RHZ88649.1"/>
    </source>
</evidence>